<dbReference type="EMBL" id="VTOW01000001">
    <property type="protein sequence ID" value="NKE70438.1"/>
    <property type="molecule type" value="Genomic_DNA"/>
</dbReference>
<dbReference type="Gene3D" id="2.40.10.220">
    <property type="entry name" value="predicted glycosyltransferase like domains"/>
    <property type="match status" value="1"/>
</dbReference>
<reference evidence="2 3" key="1">
    <citation type="journal article" date="2020" name="Nature">
        <title>Bacterial chemolithoautotrophy via manganese oxidation.</title>
        <authorList>
            <person name="Yu H."/>
            <person name="Leadbetter J.R."/>
        </authorList>
    </citation>
    <scope>NUCLEOTIDE SEQUENCE [LARGE SCALE GENOMIC DNA]</scope>
    <source>
        <strain evidence="2 3">Mn-1</strain>
    </source>
</reference>
<name>A0A7X6DNE1_9BACT</name>
<comment type="caution">
    <text evidence="2">The sequence shown here is derived from an EMBL/GenBank/DDBJ whole genome shotgun (WGS) entry which is preliminary data.</text>
</comment>
<organism evidence="2 3">
    <name type="scientific">Candidatus Manganitrophus noduliformans</name>
    <dbReference type="NCBI Taxonomy" id="2606439"/>
    <lineage>
        <taxon>Bacteria</taxon>
        <taxon>Pseudomonadati</taxon>
        <taxon>Nitrospirota</taxon>
        <taxon>Nitrospiria</taxon>
        <taxon>Candidatus Troglogloeales</taxon>
        <taxon>Candidatus Manganitrophaceae</taxon>
        <taxon>Candidatus Manganitrophus</taxon>
    </lineage>
</organism>
<evidence type="ECO:0000259" key="1">
    <source>
        <dbReference type="Pfam" id="PF07238"/>
    </source>
</evidence>
<dbReference type="InterPro" id="IPR009875">
    <property type="entry name" value="PilZ_domain"/>
</dbReference>
<sequence>MEKRGKKRVLKRLSVRFGTQKPDHTAFTHDLSSTGIFLKTTTVFSPNTRLQIELTLPDDKVIHVRGIVMWAKRIPPAFNRVIQKHGMGIHLLDIPDEYKRLIERLHL</sequence>
<dbReference type="Pfam" id="PF07238">
    <property type="entry name" value="PilZ"/>
    <property type="match status" value="1"/>
</dbReference>
<dbReference type="AlphaFoldDB" id="A0A7X6DNE1"/>
<dbReference type="GO" id="GO:0035438">
    <property type="term" value="F:cyclic-di-GMP binding"/>
    <property type="evidence" value="ECO:0007669"/>
    <property type="project" value="InterPro"/>
</dbReference>
<dbReference type="SUPFAM" id="SSF141371">
    <property type="entry name" value="PilZ domain-like"/>
    <property type="match status" value="1"/>
</dbReference>
<protein>
    <submittedName>
        <fullName evidence="2">Pilus assembly protein PilZ</fullName>
    </submittedName>
</protein>
<keyword evidence="3" id="KW-1185">Reference proteome</keyword>
<feature type="domain" description="PilZ" evidence="1">
    <location>
        <begin position="3"/>
        <end position="105"/>
    </location>
</feature>
<proteinExistence type="predicted"/>
<dbReference type="Proteomes" id="UP000534783">
    <property type="component" value="Unassembled WGS sequence"/>
</dbReference>
<gene>
    <name evidence="2" type="ORF">MNODULE_06760</name>
</gene>
<accession>A0A7X6DNE1</accession>
<dbReference type="RefSeq" id="WP_168058684.1">
    <property type="nucleotide sequence ID" value="NZ_VTOW01000001.1"/>
</dbReference>
<evidence type="ECO:0000313" key="2">
    <source>
        <dbReference type="EMBL" id="NKE70438.1"/>
    </source>
</evidence>
<evidence type="ECO:0000313" key="3">
    <source>
        <dbReference type="Proteomes" id="UP000534783"/>
    </source>
</evidence>